<evidence type="ECO:0000313" key="6">
    <source>
        <dbReference type="EMBL" id="PMD29177.1"/>
    </source>
</evidence>
<dbReference type="InterPro" id="IPR054471">
    <property type="entry name" value="GPIID_WHD"/>
</dbReference>
<proteinExistence type="predicted"/>
<dbReference type="SUPFAM" id="SSF52540">
    <property type="entry name" value="P-loop containing nucleoside triphosphate hydrolases"/>
    <property type="match status" value="1"/>
</dbReference>
<dbReference type="InterPro" id="IPR027417">
    <property type="entry name" value="P-loop_NTPase"/>
</dbReference>
<dbReference type="InterPro" id="IPR056884">
    <property type="entry name" value="NPHP3-like_N"/>
</dbReference>
<feature type="compositionally biased region" description="Basic residues" evidence="3">
    <location>
        <begin position="1"/>
        <end position="11"/>
    </location>
</feature>
<accession>A0A2J6QSE8</accession>
<dbReference type="Gene3D" id="2.130.10.10">
    <property type="entry name" value="YVTN repeat-like/Quinoprotein amine dehydrogenase"/>
    <property type="match status" value="3"/>
</dbReference>
<dbReference type="PANTHER" id="PTHR10039:SF16">
    <property type="entry name" value="GPI INOSITOL-DEACYLASE"/>
    <property type="match status" value="1"/>
</dbReference>
<protein>
    <submittedName>
        <fullName evidence="6">Uncharacterized protein</fullName>
    </submittedName>
</protein>
<evidence type="ECO:0000259" key="4">
    <source>
        <dbReference type="Pfam" id="PF22939"/>
    </source>
</evidence>
<feature type="repeat" description="WD" evidence="2">
    <location>
        <begin position="1131"/>
        <end position="1159"/>
    </location>
</feature>
<feature type="region of interest" description="Disordered" evidence="3">
    <location>
        <begin position="1199"/>
        <end position="1222"/>
    </location>
</feature>
<dbReference type="Proteomes" id="UP000235786">
    <property type="component" value="Unassembled WGS sequence"/>
</dbReference>
<dbReference type="Gene3D" id="3.40.50.1820">
    <property type="entry name" value="alpha/beta hydrolase"/>
    <property type="match status" value="1"/>
</dbReference>
<evidence type="ECO:0000256" key="3">
    <source>
        <dbReference type="SAM" id="MobiDB-lite"/>
    </source>
</evidence>
<evidence type="ECO:0000259" key="5">
    <source>
        <dbReference type="Pfam" id="PF24883"/>
    </source>
</evidence>
<dbReference type="SUPFAM" id="SSF50998">
    <property type="entry name" value="Quinoprotein alcohol dehydrogenase-like"/>
    <property type="match status" value="1"/>
</dbReference>
<organism evidence="6 7">
    <name type="scientific">Hyaloscypha variabilis (strain UAMH 11265 / GT02V1 / F)</name>
    <name type="common">Meliniomyces variabilis</name>
    <dbReference type="NCBI Taxonomy" id="1149755"/>
    <lineage>
        <taxon>Eukaryota</taxon>
        <taxon>Fungi</taxon>
        <taxon>Dikarya</taxon>
        <taxon>Ascomycota</taxon>
        <taxon>Pezizomycotina</taxon>
        <taxon>Leotiomycetes</taxon>
        <taxon>Helotiales</taxon>
        <taxon>Hyaloscyphaceae</taxon>
        <taxon>Hyaloscypha</taxon>
        <taxon>Hyaloscypha variabilis</taxon>
    </lineage>
</organism>
<dbReference type="EMBL" id="KZ613977">
    <property type="protein sequence ID" value="PMD29177.1"/>
    <property type="molecule type" value="Genomic_DNA"/>
</dbReference>
<feature type="region of interest" description="Disordered" evidence="3">
    <location>
        <begin position="1"/>
        <end position="36"/>
    </location>
</feature>
<dbReference type="Pfam" id="PF24883">
    <property type="entry name" value="NPHP3_N"/>
    <property type="match status" value="1"/>
</dbReference>
<evidence type="ECO:0000256" key="2">
    <source>
        <dbReference type="PROSITE-ProRule" id="PRU00221"/>
    </source>
</evidence>
<dbReference type="Pfam" id="PF00400">
    <property type="entry name" value="WD40"/>
    <property type="match status" value="1"/>
</dbReference>
<reference evidence="6 7" key="1">
    <citation type="submission" date="2016-04" db="EMBL/GenBank/DDBJ databases">
        <title>A degradative enzymes factory behind the ericoid mycorrhizal symbiosis.</title>
        <authorList>
            <consortium name="DOE Joint Genome Institute"/>
            <person name="Martino E."/>
            <person name="Morin E."/>
            <person name="Grelet G."/>
            <person name="Kuo A."/>
            <person name="Kohler A."/>
            <person name="Daghino S."/>
            <person name="Barry K."/>
            <person name="Choi C."/>
            <person name="Cichocki N."/>
            <person name="Clum A."/>
            <person name="Copeland A."/>
            <person name="Hainaut M."/>
            <person name="Haridas S."/>
            <person name="Labutti K."/>
            <person name="Lindquist E."/>
            <person name="Lipzen A."/>
            <person name="Khouja H.-R."/>
            <person name="Murat C."/>
            <person name="Ohm R."/>
            <person name="Olson A."/>
            <person name="Spatafora J."/>
            <person name="Veneault-Fourrey C."/>
            <person name="Henrissat B."/>
            <person name="Grigoriev I."/>
            <person name="Martin F."/>
            <person name="Perotto S."/>
        </authorList>
    </citation>
    <scope>NUCLEOTIDE SEQUENCE [LARGE SCALE GENOMIC DNA]</scope>
    <source>
        <strain evidence="6 7">F</strain>
    </source>
</reference>
<dbReference type="PANTHER" id="PTHR10039">
    <property type="entry name" value="AMELOGENIN"/>
    <property type="match status" value="1"/>
</dbReference>
<gene>
    <name evidence="6" type="ORF">L207DRAFT_475623</name>
</gene>
<dbReference type="SUPFAM" id="SSF53474">
    <property type="entry name" value="alpha/beta-Hydrolases"/>
    <property type="match status" value="1"/>
</dbReference>
<feature type="domain" description="GPI inositol-deacylase winged helix" evidence="4">
    <location>
        <begin position="640"/>
        <end position="707"/>
    </location>
</feature>
<sequence length="1560" mass="174448">MSQSSWRRRTSGHSSSGPDYVVGSPTSSEGTSERIRRRRDDPLGLTVLHLPHSVPTIDIIFVHGLGGSSRATWTFNDDLSNFWPKEWLPREPGLSGARISSFGYNGFFSDRGSSSNLNIADFARDLLLRLKIHEQADESNLGKIPIIFVVHSMGGLVTKQAYILGLNDPQFKDIVQNWCSIVFLATPHRGNDFSNTLNRILTVSPFGQSSTQFIAELQRNSMSLQAINDQFRNHFTKLQLISFFETLETPVGPTKILIVGKDSAVLGYRDEISAPLNANHRTIAKFESPSDECYLTIKDMLRSLARRFQRKRIISESSTDSDVPDELQQALEVGDDQVSEDLDIFSEQQMEGTCEWLVYTPEFEKWMSGRSPTTAMLWIYGPPGAGKSVLSSFIIRHLKQHNLPCQFFFFRHSDLRKRKFNSLLRSLAYQLSAYSQDYQRRVIKLVNKGVITPKSDARILWQKLFSGMLSKVDFPVPIYWVIDSLDTANSPQHVLSTLNSLAQLGLPLRILITGRYQELTAHFDGLSSAMQCTTLSLQEAQVKYCTPAQTDLARYVAHKLRTTSKRWGLALKDHVIHTIIQRANGNFLWAAVIVGKALQCNTREEIEETIDGLPQELRSLFEFIQANLDQKITRPEELVLGNKILTWVACSSRILTIQNLQEAIDPGRKILNLSWTISNICGELIVVDQNTTSVELIHSSALEFLLSSPHPWLAVEPRRGNNMLFSRCLEILMDPSARLRLNRLEHSGMLEYSARNWAYHLGKSRAYERANSAKLLLKFFQGPAVLVWIHALAIADQLKCITHASKMISAFLEDKLEEDRAENPLYSALMEEDILRKWTVDLVKIVGKFGRDISQYPELIYRLAQFCPRNSILRQTFGSDSPLTITGNKDYWDDYLAKFVLEDAPEILSVTCSEEYFVVTDSGNRLTAFHASTCETFMSIKDGDDIICARMSVVGNTLLACGVKRTTVWNLINNENLYSFQNPEGVRILDACFSEGDVRVLTFSDDNVLRNIPITTTAQYDPKVPDISFNGTSSAPTIVRFKPDGSQIAFAYKDSPMSVWTTDSFQLVARCFRGGSKSSTQSCSSDVVKMHWNAASGHLLGIFDGGCVFIWHPQNNKHESVNICASEIACSPSGGLFATAQSDGTLQVWNFYTCTLVYQVRAASQSSALAISPDGRCVYDMRLSMMNIWQPNALVRLAEEEERDSDVSSSNPPTIPETSAPTISGMKMEEPVTALAVNPNNRSFCSADEAGILSEVGQDGTVIQTVIQETASHSLAVSPDGVYVASADLSGQVLVQDASLSTPILNIKLSSPTTQLLFSPDGKKLLIRTTDHLHLHCLDTKSTFATPPQTPHTQQYFNDPFNEDLILGLTFNNLQVLKWSDLSLVETRIFGEDRASLPAAFDGMHINGSKEPVDRVVATADGNFLVLSAKCPWSFRQTSKVIIVPHPHAPRVTAPPPEQIPLSVLRIIRLSVGLIDSSALRREVKYPDTLVFVDTKFWVCTWALNDVDGVDIRKHFLLPFDSREMAQLNLATVLRDGTFYCPRNGEVVVIQGGFEEEWTD</sequence>
<evidence type="ECO:0000313" key="7">
    <source>
        <dbReference type="Proteomes" id="UP000235786"/>
    </source>
</evidence>
<feature type="domain" description="Nephrocystin 3-like N-terminal" evidence="5">
    <location>
        <begin position="352"/>
        <end position="515"/>
    </location>
</feature>
<dbReference type="PROSITE" id="PS50082">
    <property type="entry name" value="WD_REPEATS_2"/>
    <property type="match status" value="1"/>
</dbReference>
<name>A0A2J6QSE8_HYAVF</name>
<dbReference type="SMART" id="SM00320">
    <property type="entry name" value="WD40"/>
    <property type="match status" value="5"/>
</dbReference>
<evidence type="ECO:0000256" key="1">
    <source>
        <dbReference type="ARBA" id="ARBA00022737"/>
    </source>
</evidence>
<dbReference type="InterPro" id="IPR015943">
    <property type="entry name" value="WD40/YVTN_repeat-like_dom_sf"/>
</dbReference>
<keyword evidence="2" id="KW-0853">WD repeat</keyword>
<dbReference type="Gene3D" id="3.40.50.300">
    <property type="entry name" value="P-loop containing nucleotide triphosphate hydrolases"/>
    <property type="match status" value="1"/>
</dbReference>
<dbReference type="Pfam" id="PF22939">
    <property type="entry name" value="WHD_GPIID"/>
    <property type="match status" value="1"/>
</dbReference>
<keyword evidence="7" id="KW-1185">Reference proteome</keyword>
<dbReference type="OrthoDB" id="194358at2759"/>
<dbReference type="InterPro" id="IPR029058">
    <property type="entry name" value="AB_hydrolase_fold"/>
</dbReference>
<dbReference type="InterPro" id="IPR001680">
    <property type="entry name" value="WD40_rpt"/>
</dbReference>
<dbReference type="InterPro" id="IPR011047">
    <property type="entry name" value="Quinoprotein_ADH-like_sf"/>
</dbReference>
<keyword evidence="1" id="KW-0677">Repeat</keyword>